<dbReference type="Pfam" id="PF00296">
    <property type="entry name" value="Bac_luciferase"/>
    <property type="match status" value="1"/>
</dbReference>
<evidence type="ECO:0000313" key="5">
    <source>
        <dbReference type="Proteomes" id="UP001553843"/>
    </source>
</evidence>
<gene>
    <name evidence="4" type="ORF">AB0887_19125</name>
</gene>
<dbReference type="InterPro" id="IPR011251">
    <property type="entry name" value="Luciferase-like_dom"/>
</dbReference>
<dbReference type="PANTHER" id="PTHR30137">
    <property type="entry name" value="LUCIFERASE-LIKE MONOOXYGENASE"/>
    <property type="match status" value="1"/>
</dbReference>
<dbReference type="InterPro" id="IPR050766">
    <property type="entry name" value="Bact_Lucif_Oxidored"/>
</dbReference>
<evidence type="ECO:0000256" key="2">
    <source>
        <dbReference type="ARBA" id="ARBA00023033"/>
    </source>
</evidence>
<dbReference type="EC" id="1.-.-.-" evidence="4"/>
<keyword evidence="1 4" id="KW-0560">Oxidoreductase</keyword>
<feature type="domain" description="Luciferase-like" evidence="3">
    <location>
        <begin position="9"/>
        <end position="311"/>
    </location>
</feature>
<dbReference type="GO" id="GO:0016491">
    <property type="term" value="F:oxidoreductase activity"/>
    <property type="evidence" value="ECO:0007669"/>
    <property type="project" value="UniProtKB-KW"/>
</dbReference>
<reference evidence="4 5" key="1">
    <citation type="submission" date="2024-06" db="EMBL/GenBank/DDBJ databases">
        <title>The Natural Products Discovery Center: Release of the First 8490 Sequenced Strains for Exploring Actinobacteria Biosynthetic Diversity.</title>
        <authorList>
            <person name="Kalkreuter E."/>
            <person name="Kautsar S.A."/>
            <person name="Yang D."/>
            <person name="Bader C.D."/>
            <person name="Teijaro C.N."/>
            <person name="Fluegel L."/>
            <person name="Davis C.M."/>
            <person name="Simpson J.R."/>
            <person name="Lauterbach L."/>
            <person name="Steele A.D."/>
            <person name="Gui C."/>
            <person name="Meng S."/>
            <person name="Li G."/>
            <person name="Viehrig K."/>
            <person name="Ye F."/>
            <person name="Su P."/>
            <person name="Kiefer A.F."/>
            <person name="Nichols A."/>
            <person name="Cepeda A.J."/>
            <person name="Yan W."/>
            <person name="Fan B."/>
            <person name="Jiang Y."/>
            <person name="Adhikari A."/>
            <person name="Zheng C.-J."/>
            <person name="Schuster L."/>
            <person name="Cowan T.M."/>
            <person name="Smanski M.J."/>
            <person name="Chevrette M.G."/>
            <person name="De Carvalho L.P.S."/>
            <person name="Shen B."/>
        </authorList>
    </citation>
    <scope>NUCLEOTIDE SEQUENCE [LARGE SCALE GENOMIC DNA]</scope>
    <source>
        <strain evidence="4 5">NPDC047833</strain>
    </source>
</reference>
<dbReference type="InterPro" id="IPR036661">
    <property type="entry name" value="Luciferase-like_sf"/>
</dbReference>
<evidence type="ECO:0000313" key="4">
    <source>
        <dbReference type="EMBL" id="MEW2364038.1"/>
    </source>
</evidence>
<comment type="caution">
    <text evidence="4">The sequence shown here is derived from an EMBL/GenBank/DDBJ whole genome shotgun (WGS) entry which is preliminary data.</text>
</comment>
<evidence type="ECO:0000259" key="3">
    <source>
        <dbReference type="Pfam" id="PF00296"/>
    </source>
</evidence>
<organism evidence="4 5">
    <name type="scientific">Streptomyces huasconensis</name>
    <dbReference type="NCBI Taxonomy" id="1854574"/>
    <lineage>
        <taxon>Bacteria</taxon>
        <taxon>Bacillati</taxon>
        <taxon>Actinomycetota</taxon>
        <taxon>Actinomycetes</taxon>
        <taxon>Kitasatosporales</taxon>
        <taxon>Streptomycetaceae</taxon>
        <taxon>Streptomyces</taxon>
    </lineage>
</organism>
<dbReference type="SUPFAM" id="SSF51679">
    <property type="entry name" value="Bacterial luciferase-like"/>
    <property type="match status" value="1"/>
</dbReference>
<dbReference type="PANTHER" id="PTHR30137:SF8">
    <property type="entry name" value="BLR5498 PROTEIN"/>
    <property type="match status" value="1"/>
</dbReference>
<keyword evidence="5" id="KW-1185">Reference proteome</keyword>
<protein>
    <submittedName>
        <fullName evidence="4">LLM class flavin-dependent oxidoreductase</fullName>
        <ecNumber evidence="4">1.-.-.-</ecNumber>
    </submittedName>
</protein>
<proteinExistence type="predicted"/>
<evidence type="ECO:0000256" key="1">
    <source>
        <dbReference type="ARBA" id="ARBA00023002"/>
    </source>
</evidence>
<name>A0ABV3LX50_9ACTN</name>
<dbReference type="Gene3D" id="3.20.20.30">
    <property type="entry name" value="Luciferase-like domain"/>
    <property type="match status" value="1"/>
</dbReference>
<dbReference type="EMBL" id="JBEYRS010000007">
    <property type="protein sequence ID" value="MEW2364038.1"/>
    <property type="molecule type" value="Genomic_DNA"/>
</dbReference>
<dbReference type="Proteomes" id="UP001553843">
    <property type="component" value="Unassembled WGS sequence"/>
</dbReference>
<sequence length="355" mass="37779">MKDEREDLRFGVTLATDRHPGQSAAEVLARTVEVARRAEELGLDDVWVTEHHFLDTAVNPSALTLAAYLLAKTETLHVGTAVTVLPLHSPVHTAEQAALLGQLSGGRFSLGVGRGFPGVEYDVLGPGLAAWRAGLAGPLDRLLGALRGEVSADPALSAVRLTPPVHTSSGPPVYVAAGSPASIELAADRGLPLMLFFDKGAEAKAEMVALYERRRLSGGHPKPAAGHAFAVFTQVCDVPENARRLMRDRARFILSLNNHPSRLLGDAVPAPPPVTAANIEHLADTLLSTHPVGSTETCVERLAHHIRTSGCTRVMCQVEAAADTGDVLRNLERLATEVFPAVRHRVGTARARITV</sequence>
<keyword evidence="2" id="KW-0503">Monooxygenase</keyword>
<accession>A0ABV3LX50</accession>
<dbReference type="RefSeq" id="WP_359780109.1">
    <property type="nucleotide sequence ID" value="NZ_JBEYRR010000007.1"/>
</dbReference>